<dbReference type="HOGENOM" id="CLU_2735004_0_0_9"/>
<sequence length="71" mass="8051">MPHNRTDQHNAQIHNRFDGIAKHVTNTKRLNHDVRMSLQEVIGDLAQPHLARAKTATDLNRILGIVPGRIK</sequence>
<dbReference type="AlphaFoldDB" id="U4TLT0"/>
<organism evidence="1 2">
    <name type="scientific">Schleiferilactobacillus shenzhenensis LY-73</name>
    <dbReference type="NCBI Taxonomy" id="1231336"/>
    <lineage>
        <taxon>Bacteria</taxon>
        <taxon>Bacillati</taxon>
        <taxon>Bacillota</taxon>
        <taxon>Bacilli</taxon>
        <taxon>Lactobacillales</taxon>
        <taxon>Lactobacillaceae</taxon>
        <taxon>Schleiferilactobacillus</taxon>
    </lineage>
</organism>
<protein>
    <submittedName>
        <fullName evidence="1">Uncharacterized protein</fullName>
    </submittedName>
</protein>
<proteinExistence type="predicted"/>
<accession>U4TLT0</accession>
<keyword evidence="2" id="KW-1185">Reference proteome</keyword>
<gene>
    <name evidence="1" type="ORF">L248_2854</name>
</gene>
<dbReference type="EMBL" id="KI271588">
    <property type="protein sequence ID" value="ERL65179.1"/>
    <property type="molecule type" value="Genomic_DNA"/>
</dbReference>
<dbReference type="Proteomes" id="UP000030647">
    <property type="component" value="Unassembled WGS sequence"/>
</dbReference>
<evidence type="ECO:0000313" key="2">
    <source>
        <dbReference type="Proteomes" id="UP000030647"/>
    </source>
</evidence>
<reference evidence="2" key="1">
    <citation type="journal article" date="2013" name="Genome Announc.">
        <title>Whole-Genome Sequencing of Lactobacillus shenzhenensis Strain LY-73T.</title>
        <authorList>
            <person name="Lin Z."/>
            <person name="Liu Z."/>
            <person name="Yang R."/>
            <person name="Zou Y."/>
            <person name="Wan D."/>
            <person name="Chen J."/>
            <person name="Guo M."/>
            <person name="Zhao J."/>
            <person name="Fang C."/>
            <person name="Yang R."/>
            <person name="Liu F."/>
        </authorList>
    </citation>
    <scope>NUCLEOTIDE SEQUENCE [LARGE SCALE GENOMIC DNA]</scope>
    <source>
        <strain evidence="2">LY-73</strain>
    </source>
</reference>
<name>U4TLT0_9LACO</name>
<evidence type="ECO:0000313" key="1">
    <source>
        <dbReference type="EMBL" id="ERL65179.1"/>
    </source>
</evidence>